<keyword evidence="1" id="KW-0812">Transmembrane</keyword>
<reference evidence="2" key="1">
    <citation type="journal article" date="2021" name="Proc. Natl. Acad. Sci. U.S.A.">
        <title>A Catalog of Tens of Thousands of Viruses from Human Metagenomes Reveals Hidden Associations with Chronic Diseases.</title>
        <authorList>
            <person name="Tisza M.J."/>
            <person name="Buck C.B."/>
        </authorList>
    </citation>
    <scope>NUCLEOTIDE SEQUENCE</scope>
    <source>
        <strain evidence="2">CtNqM18</strain>
    </source>
</reference>
<sequence>MCLAITLYMIYRAPIEFSDLPLFLLLMFCAALITGVNLFLSGYNPFTLNRRAKK</sequence>
<protein>
    <submittedName>
        <fullName evidence="2">Uncharacterized protein</fullName>
    </submittedName>
</protein>
<proteinExistence type="predicted"/>
<evidence type="ECO:0000256" key="1">
    <source>
        <dbReference type="SAM" id="Phobius"/>
    </source>
</evidence>
<accession>A0A8S5U208</accession>
<name>A0A8S5U208_9VIRU</name>
<organism evidence="2">
    <name type="scientific">Inoviridae sp. ctNqM18</name>
    <dbReference type="NCBI Taxonomy" id="2825780"/>
    <lineage>
        <taxon>Viruses</taxon>
        <taxon>Monodnaviria</taxon>
        <taxon>Loebvirae</taxon>
        <taxon>Hofneiviricota</taxon>
        <taxon>Faserviricetes</taxon>
        <taxon>Tubulavirales</taxon>
        <taxon>Inoviridae</taxon>
    </lineage>
</organism>
<evidence type="ECO:0000313" key="2">
    <source>
        <dbReference type="EMBL" id="DAF88488.1"/>
    </source>
</evidence>
<keyword evidence="1" id="KW-0472">Membrane</keyword>
<feature type="transmembrane region" description="Helical" evidence="1">
    <location>
        <begin position="20"/>
        <end position="43"/>
    </location>
</feature>
<dbReference type="EMBL" id="BK015986">
    <property type="protein sequence ID" value="DAF88488.1"/>
    <property type="molecule type" value="Genomic_DNA"/>
</dbReference>
<keyword evidence="1" id="KW-1133">Transmembrane helix</keyword>